<dbReference type="PANTHER" id="PTHR47150">
    <property type="entry name" value="OS12G0169200 PROTEIN"/>
    <property type="match status" value="1"/>
</dbReference>
<protein>
    <submittedName>
        <fullName evidence="1">Uncharacterized protein</fullName>
    </submittedName>
</protein>
<dbReference type="EMBL" id="BKCJ010001615">
    <property type="protein sequence ID" value="GEU42776.1"/>
    <property type="molecule type" value="Genomic_DNA"/>
</dbReference>
<sequence>MDIIGPDYLRKPTVTYVVKLYQHHEEKHGFPGMIVWIGRSLVVRTPLKGNMSNNDINVLHQSLIFNDLKTGQASEIYFVANGVTYPWRYYLVDGIYPELVKLITTIQEPSDDDNKRILYTQKRESARKDVK</sequence>
<dbReference type="InterPro" id="IPR006912">
    <property type="entry name" value="Harbinger_derived_prot"/>
</dbReference>
<dbReference type="Pfam" id="PF04827">
    <property type="entry name" value="Plant_tran"/>
    <property type="match status" value="1"/>
</dbReference>
<name>A0A6L2K0D4_TANCI</name>
<dbReference type="AlphaFoldDB" id="A0A6L2K0D4"/>
<reference evidence="1" key="1">
    <citation type="journal article" date="2019" name="Sci. Rep.">
        <title>Draft genome of Tanacetum cinerariifolium, the natural source of mosquito coil.</title>
        <authorList>
            <person name="Yamashiro T."/>
            <person name="Shiraishi A."/>
            <person name="Satake H."/>
            <person name="Nakayama K."/>
        </authorList>
    </citation>
    <scope>NUCLEOTIDE SEQUENCE</scope>
</reference>
<accession>A0A6L2K0D4</accession>
<dbReference type="PANTHER" id="PTHR47150:SF6">
    <property type="entry name" value="OS01G0872900 PROTEIN"/>
    <property type="match status" value="1"/>
</dbReference>
<gene>
    <name evidence="1" type="ORF">Tci_014754</name>
</gene>
<proteinExistence type="predicted"/>
<organism evidence="1">
    <name type="scientific">Tanacetum cinerariifolium</name>
    <name type="common">Dalmatian daisy</name>
    <name type="synonym">Chrysanthemum cinerariifolium</name>
    <dbReference type="NCBI Taxonomy" id="118510"/>
    <lineage>
        <taxon>Eukaryota</taxon>
        <taxon>Viridiplantae</taxon>
        <taxon>Streptophyta</taxon>
        <taxon>Embryophyta</taxon>
        <taxon>Tracheophyta</taxon>
        <taxon>Spermatophyta</taxon>
        <taxon>Magnoliopsida</taxon>
        <taxon>eudicotyledons</taxon>
        <taxon>Gunneridae</taxon>
        <taxon>Pentapetalae</taxon>
        <taxon>asterids</taxon>
        <taxon>campanulids</taxon>
        <taxon>Asterales</taxon>
        <taxon>Asteraceae</taxon>
        <taxon>Asteroideae</taxon>
        <taxon>Anthemideae</taxon>
        <taxon>Anthemidinae</taxon>
        <taxon>Tanacetum</taxon>
    </lineage>
</organism>
<comment type="caution">
    <text evidence="1">The sequence shown here is derived from an EMBL/GenBank/DDBJ whole genome shotgun (WGS) entry which is preliminary data.</text>
</comment>
<evidence type="ECO:0000313" key="1">
    <source>
        <dbReference type="EMBL" id="GEU42776.1"/>
    </source>
</evidence>